<evidence type="ECO:0000313" key="6">
    <source>
        <dbReference type="Proteomes" id="UP001141253"/>
    </source>
</evidence>
<reference evidence="5" key="1">
    <citation type="submission" date="2022-10" db="EMBL/GenBank/DDBJ databases">
        <authorList>
            <person name="Hyden B.L."/>
            <person name="Feng K."/>
            <person name="Yates T."/>
            <person name="Jawdy S."/>
            <person name="Smart L.B."/>
            <person name="Muchero W."/>
        </authorList>
    </citation>
    <scope>NUCLEOTIDE SEQUENCE</scope>
    <source>
        <tissue evidence="5">Shoot tip</tissue>
    </source>
</reference>
<dbReference type="InterPro" id="IPR036514">
    <property type="entry name" value="SGNH_hydro_sf"/>
</dbReference>
<dbReference type="PANTHER" id="PTHR46020:SF4">
    <property type="entry name" value="OS04G0650200 PROTEIN"/>
    <property type="match status" value="1"/>
</dbReference>
<sequence length="217" mass="24492">MKDDASRNTQQGLNFAYGGSGVFPTAWTWTIDSLTAQINHFDQILKENEYSQRDLDNSVALVSTGANDYQFYFTAMKRFQGWTACFHRRTCKTSSLQTSSNCDEESNKIAMIHNQLLQKAVEKLNTDDGNKCTFVILDLYNAMVSAIAQFRQGAENTEYKNPLQPCCFKIVDFMCAVDGVCADPKSSFFFDQGHPSDNGWNAIYSFLQGSLDKELRV</sequence>
<evidence type="ECO:0008006" key="7">
    <source>
        <dbReference type="Google" id="ProtNLM"/>
    </source>
</evidence>
<keyword evidence="3" id="KW-0442">Lipid degradation</keyword>
<comment type="caution">
    <text evidence="5">The sequence shown here is derived from an EMBL/GenBank/DDBJ whole genome shotgun (WGS) entry which is preliminary data.</text>
</comment>
<evidence type="ECO:0000256" key="1">
    <source>
        <dbReference type="ARBA" id="ARBA00008668"/>
    </source>
</evidence>
<dbReference type="Gene3D" id="3.40.50.1110">
    <property type="entry name" value="SGNH hydrolase"/>
    <property type="match status" value="2"/>
</dbReference>
<dbReference type="PANTHER" id="PTHR46020">
    <property type="entry name" value="OSJNBB0059K02.9 PROTEIN"/>
    <property type="match status" value="1"/>
</dbReference>
<reference evidence="5" key="2">
    <citation type="journal article" date="2023" name="Int. J. Mol. Sci.">
        <title>De Novo Assembly and Annotation of 11 Diverse Shrub Willow (Salix) Genomes Reveals Novel Gene Organization in Sex-Linked Regions.</title>
        <authorList>
            <person name="Hyden B."/>
            <person name="Feng K."/>
            <person name="Yates T.B."/>
            <person name="Jawdy S."/>
            <person name="Cereghino C."/>
            <person name="Smart L.B."/>
            <person name="Muchero W."/>
        </authorList>
    </citation>
    <scope>NUCLEOTIDE SEQUENCE</scope>
    <source>
        <tissue evidence="5">Shoot tip</tissue>
    </source>
</reference>
<name>A0ABQ8ZTP2_9ROSI</name>
<organism evidence="5 6">
    <name type="scientific">Salix suchowensis</name>
    <dbReference type="NCBI Taxonomy" id="1278906"/>
    <lineage>
        <taxon>Eukaryota</taxon>
        <taxon>Viridiplantae</taxon>
        <taxon>Streptophyta</taxon>
        <taxon>Embryophyta</taxon>
        <taxon>Tracheophyta</taxon>
        <taxon>Spermatophyta</taxon>
        <taxon>Magnoliopsida</taxon>
        <taxon>eudicotyledons</taxon>
        <taxon>Gunneridae</taxon>
        <taxon>Pentapetalae</taxon>
        <taxon>rosids</taxon>
        <taxon>fabids</taxon>
        <taxon>Malpighiales</taxon>
        <taxon>Salicaceae</taxon>
        <taxon>Saliceae</taxon>
        <taxon>Salix</taxon>
    </lineage>
</organism>
<keyword evidence="2" id="KW-0378">Hydrolase</keyword>
<evidence type="ECO:0000256" key="4">
    <source>
        <dbReference type="ARBA" id="ARBA00023098"/>
    </source>
</evidence>
<protein>
    <recommendedName>
        <fullName evidence="7">GDSL esterase/lipase</fullName>
    </recommendedName>
</protein>
<dbReference type="Pfam" id="PF00657">
    <property type="entry name" value="Lipase_GDSL"/>
    <property type="match status" value="1"/>
</dbReference>
<accession>A0ABQ8ZTP2</accession>
<proteinExistence type="inferred from homology"/>
<dbReference type="InterPro" id="IPR001087">
    <property type="entry name" value="GDSL"/>
</dbReference>
<evidence type="ECO:0000256" key="3">
    <source>
        <dbReference type="ARBA" id="ARBA00022963"/>
    </source>
</evidence>
<keyword evidence="4" id="KW-0443">Lipid metabolism</keyword>
<keyword evidence="6" id="KW-1185">Reference proteome</keyword>
<evidence type="ECO:0000313" key="5">
    <source>
        <dbReference type="EMBL" id="KAJ6311388.1"/>
    </source>
</evidence>
<gene>
    <name evidence="5" type="ORF">OIU77_013203</name>
</gene>
<comment type="similarity">
    <text evidence="1">Belongs to the 'GDSL' lipolytic enzyme family.</text>
</comment>
<evidence type="ECO:0000256" key="2">
    <source>
        <dbReference type="ARBA" id="ARBA00022801"/>
    </source>
</evidence>
<dbReference type="Proteomes" id="UP001141253">
    <property type="component" value="Chromosome 10"/>
</dbReference>
<dbReference type="EMBL" id="JAPFFI010000024">
    <property type="protein sequence ID" value="KAJ6311388.1"/>
    <property type="molecule type" value="Genomic_DNA"/>
</dbReference>